<dbReference type="SMART" id="SM00365">
    <property type="entry name" value="LRR_SD22"/>
    <property type="match status" value="10"/>
</dbReference>
<dbReference type="InterPro" id="IPR050836">
    <property type="entry name" value="SDS22/Internalin_LRR"/>
</dbReference>
<dbReference type="PROSITE" id="PS51450">
    <property type="entry name" value="LRR"/>
    <property type="match status" value="7"/>
</dbReference>
<dbReference type="EMBL" id="CADEPM010000004">
    <property type="protein sequence ID" value="CAB3404262.1"/>
    <property type="molecule type" value="Genomic_DNA"/>
</dbReference>
<keyword evidence="2" id="KW-0677">Repeat</keyword>
<dbReference type="Pfam" id="PF12799">
    <property type="entry name" value="LRR_4"/>
    <property type="match status" value="1"/>
</dbReference>
<keyword evidence="6" id="KW-1185">Reference proteome</keyword>
<keyword evidence="4" id="KW-1133">Transmembrane helix</keyword>
<evidence type="ECO:0000256" key="2">
    <source>
        <dbReference type="ARBA" id="ARBA00022737"/>
    </source>
</evidence>
<keyword evidence="4" id="KW-0472">Membrane</keyword>
<dbReference type="SUPFAM" id="SSF52058">
    <property type="entry name" value="L domain-like"/>
    <property type="match status" value="1"/>
</dbReference>
<dbReference type="Gene3D" id="3.80.10.10">
    <property type="entry name" value="Ribonuclease Inhibitor"/>
    <property type="match status" value="2"/>
</dbReference>
<organism evidence="5 6">
    <name type="scientific">Caenorhabditis bovis</name>
    <dbReference type="NCBI Taxonomy" id="2654633"/>
    <lineage>
        <taxon>Eukaryota</taxon>
        <taxon>Metazoa</taxon>
        <taxon>Ecdysozoa</taxon>
        <taxon>Nematoda</taxon>
        <taxon>Chromadorea</taxon>
        <taxon>Rhabditida</taxon>
        <taxon>Rhabditina</taxon>
        <taxon>Rhabditomorpha</taxon>
        <taxon>Rhabditoidea</taxon>
        <taxon>Rhabditidae</taxon>
        <taxon>Peloderinae</taxon>
        <taxon>Caenorhabditis</taxon>
    </lineage>
</organism>
<feature type="region of interest" description="Disordered" evidence="3">
    <location>
        <begin position="78"/>
        <end position="107"/>
    </location>
</feature>
<keyword evidence="4" id="KW-0812">Transmembrane</keyword>
<comment type="caution">
    <text evidence="5">The sequence shown here is derived from an EMBL/GenBank/DDBJ whole genome shotgun (WGS) entry which is preliminary data.</text>
</comment>
<dbReference type="InterPro" id="IPR025875">
    <property type="entry name" value="Leu-rich_rpt_4"/>
</dbReference>
<accession>A0A8S1EU73</accession>
<dbReference type="Pfam" id="PF14580">
    <property type="entry name" value="LRR_9"/>
    <property type="match status" value="1"/>
</dbReference>
<dbReference type="Pfam" id="PF13855">
    <property type="entry name" value="LRR_8"/>
    <property type="match status" value="1"/>
</dbReference>
<reference evidence="5 6" key="1">
    <citation type="submission" date="2020-04" db="EMBL/GenBank/DDBJ databases">
        <authorList>
            <person name="Laetsch R D."/>
            <person name="Stevens L."/>
            <person name="Kumar S."/>
            <person name="Blaxter L. M."/>
        </authorList>
    </citation>
    <scope>NUCLEOTIDE SEQUENCE [LARGE SCALE GENOMIC DNA]</scope>
</reference>
<sequence>MRVPAGAPVPFWLSVKNRLPKFAGSSPSLGTVAVAATVLITGAAVFSITLYPKIYNDYYKRAQKEERALLRATREELAGSMTTEEKQTPAISDADTDGEKSGDEKEELGGVVRNQFDLSTLSDDTKEIDITHTRADAVPDMTRFKNLQELCIRTNLLTEINERMLSLNNLVELDLYENQITEIKNLDNLVNLVKLDLSYNRIREIKGLENLKKLEVIYFVHNKISVIENLDNLKELKLLELGDNRIKKIENISHLVNLKELYLGKNKIRHIEGIEKLQNLRLFSIPGNRLVSIDNLSSLADLEELYISDQGLQNLEGIETMKNLRVLDVANNEITSFSSVSLLENLEDFWANDNRIESWKEVDKLANLSKLDTVYLERNPIYTSDRTSYRRKVMLALKQIKQLDANLCAH</sequence>
<dbReference type="PANTHER" id="PTHR46652">
    <property type="entry name" value="LEUCINE-RICH REPEAT AND IQ DOMAIN-CONTAINING PROTEIN 1-RELATED"/>
    <property type="match status" value="1"/>
</dbReference>
<dbReference type="PANTHER" id="PTHR46652:SF3">
    <property type="entry name" value="LEUCINE-RICH REPEAT-CONTAINING PROTEIN 9"/>
    <property type="match status" value="1"/>
</dbReference>
<name>A0A8S1EU73_9PELO</name>
<feature type="transmembrane region" description="Helical" evidence="4">
    <location>
        <begin position="29"/>
        <end position="51"/>
    </location>
</feature>
<dbReference type="AlphaFoldDB" id="A0A8S1EU73"/>
<dbReference type="InterPro" id="IPR001611">
    <property type="entry name" value="Leu-rich_rpt"/>
</dbReference>
<dbReference type="OrthoDB" id="7451790at2759"/>
<dbReference type="InterPro" id="IPR003591">
    <property type="entry name" value="Leu-rich_rpt_typical-subtyp"/>
</dbReference>
<proteinExistence type="predicted"/>
<evidence type="ECO:0000256" key="4">
    <source>
        <dbReference type="SAM" id="Phobius"/>
    </source>
</evidence>
<dbReference type="SMART" id="SM00369">
    <property type="entry name" value="LRR_TYP"/>
    <property type="match status" value="6"/>
</dbReference>
<evidence type="ECO:0000313" key="5">
    <source>
        <dbReference type="EMBL" id="CAB3404262.1"/>
    </source>
</evidence>
<gene>
    <name evidence="5" type="ORF">CBOVIS_LOCUS6631</name>
</gene>
<evidence type="ECO:0000313" key="6">
    <source>
        <dbReference type="Proteomes" id="UP000494206"/>
    </source>
</evidence>
<feature type="compositionally biased region" description="Basic and acidic residues" evidence="3">
    <location>
        <begin position="78"/>
        <end position="87"/>
    </location>
</feature>
<evidence type="ECO:0000256" key="1">
    <source>
        <dbReference type="ARBA" id="ARBA00022614"/>
    </source>
</evidence>
<evidence type="ECO:0000256" key="3">
    <source>
        <dbReference type="SAM" id="MobiDB-lite"/>
    </source>
</evidence>
<keyword evidence="1" id="KW-0433">Leucine-rich repeat</keyword>
<evidence type="ECO:0008006" key="7">
    <source>
        <dbReference type="Google" id="ProtNLM"/>
    </source>
</evidence>
<protein>
    <recommendedName>
        <fullName evidence="7">Protein phosphatase 1 regulatory subunit 7</fullName>
    </recommendedName>
</protein>
<dbReference type="InterPro" id="IPR032675">
    <property type="entry name" value="LRR_dom_sf"/>
</dbReference>
<dbReference type="Proteomes" id="UP000494206">
    <property type="component" value="Unassembled WGS sequence"/>
</dbReference>